<dbReference type="InterPro" id="IPR020904">
    <property type="entry name" value="Sc_DH/Rdtase_CS"/>
</dbReference>
<dbReference type="InterPro" id="IPR002347">
    <property type="entry name" value="SDR_fam"/>
</dbReference>
<dbReference type="EMBL" id="JACAZI010000019">
    <property type="protein sequence ID" value="KAF7340307.1"/>
    <property type="molecule type" value="Genomic_DNA"/>
</dbReference>
<evidence type="ECO:0000256" key="2">
    <source>
        <dbReference type="ARBA" id="ARBA00022857"/>
    </source>
</evidence>
<sequence>MSGFDIDSTGESVGKAFADKIKGKTVIVTGVSPGGFGADTARVLALYGATVVLAGRNINNIKATAEAIKKELPSADLRELILDLSSQKAVRAAADEVLKYSGPIDVVITNAGVMGTPYQKTVDGIELQLASNHVGHYLFVNLIMPKLLEAPAPRVVLGASVGHFWGPVRFDDYNFEDGKSYDKWLAYGQSKTAVILFGVELAERYRNKLVVFSVHPGGAATNLGSSMTKEDYEKFSDFFNPDGTPKGDWSRSIGQGTATYFVAGFDPSNADKSGSYLTECKLAPEQAAPHATDKETAKKLWELSENLVGQKGSDAGIPVVLLTSPSFLPKFCDHLPRTTKMTKGERKNVDSITSFLNPSTGLRVNLLTVKTDKGEADACRTCGKTAKTLKAQSPPVVLMCCTVCLKNKIRVLYCSKGCQKIDYKQGSPLARPPHKASCGKTHVDPSIDMDALKVVDGILDTNALRLYTTTPTTSLQAQVEFLSRTGEAHYGFSRKNGKYVGHQIQGAGGVLFLQMRREAMEERNLASIALMERLLLFSIYPTDVYNPGDYVWQLEREYEVDLEECHKLLIASERHQALLDEWMEWIKPRIRDDDPSRGVRFQVPFYYLVGRQCEFIHPKYIPWIRSMLSDR</sequence>
<proteinExistence type="inferred from homology"/>
<dbReference type="OrthoDB" id="191139at2759"/>
<dbReference type="Gene3D" id="6.10.140.2220">
    <property type="match status" value="1"/>
</dbReference>
<dbReference type="InterPro" id="IPR036291">
    <property type="entry name" value="NAD(P)-bd_dom_sf"/>
</dbReference>
<comment type="caution">
    <text evidence="4">The sequence shown here is derived from an EMBL/GenBank/DDBJ whole genome shotgun (WGS) entry which is preliminary data.</text>
</comment>
<keyword evidence="3" id="KW-0560">Oxidoreductase</keyword>
<name>A0A8H6XFW0_9AGAR</name>
<keyword evidence="2" id="KW-0521">NADP</keyword>
<dbReference type="PANTHER" id="PTHR24320:SF283">
    <property type="entry name" value="RETINOL DEHYDROGENASE 11"/>
    <property type="match status" value="1"/>
</dbReference>
<dbReference type="PRINTS" id="PR00081">
    <property type="entry name" value="GDHRDH"/>
</dbReference>
<evidence type="ECO:0000256" key="1">
    <source>
        <dbReference type="ARBA" id="ARBA00006484"/>
    </source>
</evidence>
<comment type="similarity">
    <text evidence="1">Belongs to the short-chain dehydrogenases/reductases (SDR) family.</text>
</comment>
<dbReference type="Gene3D" id="3.40.50.720">
    <property type="entry name" value="NAD(P)-binding Rossmann-like Domain"/>
    <property type="match status" value="1"/>
</dbReference>
<protein>
    <submittedName>
        <fullName evidence="4">NAD-P-binding protein</fullName>
    </submittedName>
</protein>
<reference evidence="4" key="1">
    <citation type="submission" date="2020-05" db="EMBL/GenBank/DDBJ databases">
        <title>Mycena genomes resolve the evolution of fungal bioluminescence.</title>
        <authorList>
            <person name="Tsai I.J."/>
        </authorList>
    </citation>
    <scope>NUCLEOTIDE SEQUENCE</scope>
    <source>
        <strain evidence="4">CCC161011</strain>
    </source>
</reference>
<dbReference type="SUPFAM" id="SSF51735">
    <property type="entry name" value="NAD(P)-binding Rossmann-fold domains"/>
    <property type="match status" value="1"/>
</dbReference>
<evidence type="ECO:0000313" key="5">
    <source>
        <dbReference type="Proteomes" id="UP000620124"/>
    </source>
</evidence>
<dbReference type="GO" id="GO:0016491">
    <property type="term" value="F:oxidoreductase activity"/>
    <property type="evidence" value="ECO:0007669"/>
    <property type="project" value="UniProtKB-KW"/>
</dbReference>
<accession>A0A8H6XFW0</accession>
<dbReference type="PROSITE" id="PS00061">
    <property type="entry name" value="ADH_SHORT"/>
    <property type="match status" value="1"/>
</dbReference>
<gene>
    <name evidence="4" type="ORF">MVEN_01949800</name>
</gene>
<dbReference type="PANTHER" id="PTHR24320">
    <property type="entry name" value="RETINOL DEHYDROGENASE"/>
    <property type="match status" value="1"/>
</dbReference>
<dbReference type="Proteomes" id="UP000620124">
    <property type="component" value="Unassembled WGS sequence"/>
</dbReference>
<dbReference type="AlphaFoldDB" id="A0A8H6XFW0"/>
<evidence type="ECO:0000313" key="4">
    <source>
        <dbReference type="EMBL" id="KAF7340307.1"/>
    </source>
</evidence>
<evidence type="ECO:0000256" key="3">
    <source>
        <dbReference type="ARBA" id="ARBA00023002"/>
    </source>
</evidence>
<dbReference type="Pfam" id="PF00106">
    <property type="entry name" value="adh_short"/>
    <property type="match status" value="1"/>
</dbReference>
<organism evidence="4 5">
    <name type="scientific">Mycena venus</name>
    <dbReference type="NCBI Taxonomy" id="2733690"/>
    <lineage>
        <taxon>Eukaryota</taxon>
        <taxon>Fungi</taxon>
        <taxon>Dikarya</taxon>
        <taxon>Basidiomycota</taxon>
        <taxon>Agaricomycotina</taxon>
        <taxon>Agaricomycetes</taxon>
        <taxon>Agaricomycetidae</taxon>
        <taxon>Agaricales</taxon>
        <taxon>Marasmiineae</taxon>
        <taxon>Mycenaceae</taxon>
        <taxon>Mycena</taxon>
    </lineage>
</organism>
<keyword evidence="5" id="KW-1185">Reference proteome</keyword>